<evidence type="ECO:0000256" key="1">
    <source>
        <dbReference type="SAM" id="MobiDB-lite"/>
    </source>
</evidence>
<reference evidence="2" key="1">
    <citation type="submission" date="2018-04" db="EMBL/GenBank/DDBJ databases">
        <title>WGS assembly of Panicum hallii.</title>
        <authorList>
            <person name="Lovell J."/>
            <person name="Jenkins J."/>
            <person name="Lowry D."/>
            <person name="Mamidi S."/>
            <person name="Sreedasyam A."/>
            <person name="Weng X."/>
            <person name="Barry K."/>
            <person name="Bonette J."/>
            <person name="Campitelli B."/>
            <person name="Daum C."/>
            <person name="Gordon S."/>
            <person name="Gould B."/>
            <person name="Lipzen A."/>
            <person name="Macqueen A."/>
            <person name="Palacio-Mejia J."/>
            <person name="Plott C."/>
            <person name="Shakirov E."/>
            <person name="Shu S."/>
            <person name="Yoshinaga Y."/>
            <person name="Zane M."/>
            <person name="Rokhsar D."/>
            <person name="Grimwood J."/>
            <person name="Schmutz J."/>
            <person name="Juenger T."/>
        </authorList>
    </citation>
    <scope>NUCLEOTIDE SEQUENCE [LARGE SCALE GENOMIC DNA]</scope>
    <source>
        <strain evidence="2">FIL2</strain>
    </source>
</reference>
<dbReference type="Gramene" id="PAN48684">
    <property type="protein sequence ID" value="PAN48684"/>
    <property type="gene ID" value="PAHAL_9G364500"/>
</dbReference>
<gene>
    <name evidence="2" type="ORF">PAHAL_9G364500</name>
</gene>
<accession>A0A2S3IP01</accession>
<protein>
    <submittedName>
        <fullName evidence="2">Uncharacterized protein</fullName>
    </submittedName>
</protein>
<dbReference type="EMBL" id="CM008054">
    <property type="protein sequence ID" value="PAN48684.2"/>
    <property type="molecule type" value="Genomic_DNA"/>
</dbReference>
<sequence length="73" mass="7739">MISYANPLSTATDLKATAGHHPFHDGFSSPSTSTPCLHHGGTRSSAPLKGLLIHISYPTVVQNPFDIKVLLSV</sequence>
<dbReference type="Proteomes" id="UP000243499">
    <property type="component" value="Chromosome 9"/>
</dbReference>
<evidence type="ECO:0000313" key="2">
    <source>
        <dbReference type="EMBL" id="PAN48684.2"/>
    </source>
</evidence>
<dbReference type="AlphaFoldDB" id="A0A2S3IP01"/>
<name>A0A2S3IP01_9POAL</name>
<proteinExistence type="predicted"/>
<feature type="region of interest" description="Disordered" evidence="1">
    <location>
        <begin position="22"/>
        <end position="42"/>
    </location>
</feature>
<organism evidence="2">
    <name type="scientific">Panicum hallii</name>
    <dbReference type="NCBI Taxonomy" id="206008"/>
    <lineage>
        <taxon>Eukaryota</taxon>
        <taxon>Viridiplantae</taxon>
        <taxon>Streptophyta</taxon>
        <taxon>Embryophyta</taxon>
        <taxon>Tracheophyta</taxon>
        <taxon>Spermatophyta</taxon>
        <taxon>Magnoliopsida</taxon>
        <taxon>Liliopsida</taxon>
        <taxon>Poales</taxon>
        <taxon>Poaceae</taxon>
        <taxon>PACMAD clade</taxon>
        <taxon>Panicoideae</taxon>
        <taxon>Panicodae</taxon>
        <taxon>Paniceae</taxon>
        <taxon>Panicinae</taxon>
        <taxon>Panicum</taxon>
        <taxon>Panicum sect. Panicum</taxon>
    </lineage>
</organism>